<dbReference type="PANTHER" id="PTHR47683">
    <property type="entry name" value="PSEUDOURIDINE SYNTHASE FAMILY PROTEIN-RELATED"/>
    <property type="match status" value="1"/>
</dbReference>
<dbReference type="PATRIC" id="fig|1134406.4.peg.1293"/>
<keyword evidence="8" id="KW-1185">Reference proteome</keyword>
<accession>A0A0P6WVP5</accession>
<dbReference type="PROSITE" id="PS50889">
    <property type="entry name" value="S4"/>
    <property type="match status" value="1"/>
</dbReference>
<evidence type="ECO:0000313" key="8">
    <source>
        <dbReference type="Proteomes" id="UP000050417"/>
    </source>
</evidence>
<sequence length="315" mass="34986">MEERVQKILAQLGYGSRRSCEELIIQGRVTVNGAIVEIGSKAESGRDKIAVDGKDVPATAPKPVYIMVHKPQYVLSVQDESDQRRKVFDLVPDFGHLFAVGRLDFDSEGLMLLTNDGELANRLTHPRYGHEKEYKVLVIGEPDGQQLRAWRSGVVLEDGYRTQPATVEVNHTDRGETWLTVTMKEGRKRQIREVGARIGLPVKRIIRVRLANLELGKLKVGQWRHLTAQEELSLKRTAGIKPESMAGRKTARPVGPARKPMGKPGAKPAGKPTGKPAEKPARRPVGKPTSKPDGKPVAKPTDKPGERTKRFRRDS</sequence>
<dbReference type="Gene3D" id="3.30.70.580">
    <property type="entry name" value="Pseudouridine synthase I, catalytic domain, N-terminal subdomain"/>
    <property type="match status" value="1"/>
</dbReference>
<dbReference type="Pfam" id="PF00849">
    <property type="entry name" value="PseudoU_synth_2"/>
    <property type="match status" value="1"/>
</dbReference>
<keyword evidence="3" id="KW-0694">RNA-binding</keyword>
<dbReference type="Gene3D" id="3.30.70.1560">
    <property type="entry name" value="Alpha-L RNA-binding motif"/>
    <property type="match status" value="1"/>
</dbReference>
<keyword evidence="2 4" id="KW-0413">Isomerase</keyword>
<dbReference type="InterPro" id="IPR036986">
    <property type="entry name" value="S4_RNA-bd_sf"/>
</dbReference>
<evidence type="ECO:0000313" key="7">
    <source>
        <dbReference type="EMBL" id="KPL74331.1"/>
    </source>
</evidence>
<dbReference type="EC" id="5.4.99.-" evidence="4"/>
<dbReference type="Proteomes" id="UP000050417">
    <property type="component" value="Unassembled WGS sequence"/>
</dbReference>
<dbReference type="InterPro" id="IPR020103">
    <property type="entry name" value="PsdUridine_synth_cat_dom_sf"/>
</dbReference>
<dbReference type="InterPro" id="IPR006145">
    <property type="entry name" value="PsdUridine_synth_RsuA/RluA"/>
</dbReference>
<dbReference type="NCBIfam" id="TIGR00093">
    <property type="entry name" value="pseudouridine synthase"/>
    <property type="match status" value="1"/>
</dbReference>
<dbReference type="SMART" id="SM00363">
    <property type="entry name" value="S4"/>
    <property type="match status" value="1"/>
</dbReference>
<dbReference type="OrthoDB" id="9807213at2"/>
<dbReference type="STRING" id="1134406.ADN00_13585"/>
<evidence type="ECO:0000256" key="5">
    <source>
        <dbReference type="SAM" id="MobiDB-lite"/>
    </source>
</evidence>
<comment type="similarity">
    <text evidence="1 4">Belongs to the pseudouridine synthase RsuA family.</text>
</comment>
<feature type="compositionally biased region" description="Basic and acidic residues" evidence="5">
    <location>
        <begin position="290"/>
        <end position="315"/>
    </location>
</feature>
<dbReference type="PROSITE" id="PS01149">
    <property type="entry name" value="PSI_RSU"/>
    <property type="match status" value="1"/>
</dbReference>
<dbReference type="PANTHER" id="PTHR47683:SF2">
    <property type="entry name" value="RNA-BINDING S4 DOMAIN-CONTAINING PROTEIN"/>
    <property type="match status" value="1"/>
</dbReference>
<name>A0A0P6WVP5_9CHLR</name>
<dbReference type="InterPro" id="IPR000748">
    <property type="entry name" value="PsdUridine_synth_RsuA/RluB/E/F"/>
</dbReference>
<evidence type="ECO:0000259" key="6">
    <source>
        <dbReference type="SMART" id="SM00363"/>
    </source>
</evidence>
<dbReference type="GO" id="GO:0000455">
    <property type="term" value="P:enzyme-directed rRNA pseudouridine synthesis"/>
    <property type="evidence" value="ECO:0007669"/>
    <property type="project" value="UniProtKB-ARBA"/>
</dbReference>
<dbReference type="FunFam" id="3.10.290.10:FF:000003">
    <property type="entry name" value="Pseudouridine synthase"/>
    <property type="match status" value="1"/>
</dbReference>
<dbReference type="InterPro" id="IPR050343">
    <property type="entry name" value="RsuA_PseudoU_synthase"/>
</dbReference>
<dbReference type="SUPFAM" id="SSF55174">
    <property type="entry name" value="Alpha-L RNA-binding motif"/>
    <property type="match status" value="1"/>
</dbReference>
<dbReference type="Pfam" id="PF01479">
    <property type="entry name" value="S4"/>
    <property type="match status" value="1"/>
</dbReference>
<organism evidence="7 8">
    <name type="scientific">Ornatilinea apprima</name>
    <dbReference type="NCBI Taxonomy" id="1134406"/>
    <lineage>
        <taxon>Bacteria</taxon>
        <taxon>Bacillati</taxon>
        <taxon>Chloroflexota</taxon>
        <taxon>Anaerolineae</taxon>
        <taxon>Anaerolineales</taxon>
        <taxon>Anaerolineaceae</taxon>
        <taxon>Ornatilinea</taxon>
    </lineage>
</organism>
<proteinExistence type="inferred from homology"/>
<dbReference type="CDD" id="cd00165">
    <property type="entry name" value="S4"/>
    <property type="match status" value="1"/>
</dbReference>
<dbReference type="SUPFAM" id="SSF55120">
    <property type="entry name" value="Pseudouridine synthase"/>
    <property type="match status" value="1"/>
</dbReference>
<dbReference type="GO" id="GO:0003723">
    <property type="term" value="F:RNA binding"/>
    <property type="evidence" value="ECO:0007669"/>
    <property type="project" value="UniProtKB-KW"/>
</dbReference>
<dbReference type="CDD" id="cd02870">
    <property type="entry name" value="PseudoU_synth_RsuA_like"/>
    <property type="match status" value="1"/>
</dbReference>
<dbReference type="InterPro" id="IPR020094">
    <property type="entry name" value="TruA/RsuA/RluB/E/F_N"/>
</dbReference>
<evidence type="ECO:0000256" key="1">
    <source>
        <dbReference type="ARBA" id="ARBA00008348"/>
    </source>
</evidence>
<feature type="domain" description="RNA-binding S4" evidence="6">
    <location>
        <begin position="3"/>
        <end position="62"/>
    </location>
</feature>
<dbReference type="RefSeq" id="WP_075063568.1">
    <property type="nucleotide sequence ID" value="NZ_LGCL01000032.1"/>
</dbReference>
<dbReference type="EMBL" id="LGCL01000032">
    <property type="protein sequence ID" value="KPL74331.1"/>
    <property type="molecule type" value="Genomic_DNA"/>
</dbReference>
<evidence type="ECO:0000256" key="2">
    <source>
        <dbReference type="ARBA" id="ARBA00023235"/>
    </source>
</evidence>
<reference evidence="7 8" key="1">
    <citation type="submission" date="2015-07" db="EMBL/GenBank/DDBJ databases">
        <title>Genome sequence of Ornatilinea apprima DSM 23815.</title>
        <authorList>
            <person name="Hemp J."/>
            <person name="Ward L.M."/>
            <person name="Pace L.A."/>
            <person name="Fischer W.W."/>
        </authorList>
    </citation>
    <scope>NUCLEOTIDE SEQUENCE [LARGE SCALE GENOMIC DNA]</scope>
    <source>
        <strain evidence="7 8">P3M-1</strain>
    </source>
</reference>
<comment type="caution">
    <text evidence="7">The sequence shown here is derived from an EMBL/GenBank/DDBJ whole genome shotgun (WGS) entry which is preliminary data.</text>
</comment>
<evidence type="ECO:0000256" key="3">
    <source>
        <dbReference type="PROSITE-ProRule" id="PRU00182"/>
    </source>
</evidence>
<dbReference type="InterPro" id="IPR042092">
    <property type="entry name" value="PsdUridine_s_RsuA/RluB/E/F_cat"/>
</dbReference>
<feature type="region of interest" description="Disordered" evidence="5">
    <location>
        <begin position="237"/>
        <end position="315"/>
    </location>
</feature>
<dbReference type="Gene3D" id="3.10.290.10">
    <property type="entry name" value="RNA-binding S4 domain"/>
    <property type="match status" value="1"/>
</dbReference>
<dbReference type="AlphaFoldDB" id="A0A0P6WVP5"/>
<dbReference type="InterPro" id="IPR018496">
    <property type="entry name" value="PsdUridine_synth_RsuA/RluB_CS"/>
</dbReference>
<protein>
    <recommendedName>
        <fullName evidence="4">Pseudouridine synthase</fullName>
        <ecNumber evidence="4">5.4.99.-</ecNumber>
    </recommendedName>
</protein>
<dbReference type="InterPro" id="IPR002942">
    <property type="entry name" value="S4_RNA-bd"/>
</dbReference>
<dbReference type="GO" id="GO:0120159">
    <property type="term" value="F:rRNA pseudouridine synthase activity"/>
    <property type="evidence" value="ECO:0007669"/>
    <property type="project" value="UniProtKB-ARBA"/>
</dbReference>
<gene>
    <name evidence="7" type="ORF">ADN00_13585</name>
</gene>
<evidence type="ECO:0000256" key="4">
    <source>
        <dbReference type="RuleBase" id="RU003887"/>
    </source>
</evidence>